<protein>
    <submittedName>
        <fullName evidence="2">Proline racemase family protein</fullName>
    </submittedName>
</protein>
<dbReference type="PANTHER" id="PTHR33442:SF1">
    <property type="entry name" value="TRANS-3-HYDROXY-L-PROLINE DEHYDRATASE"/>
    <property type="match status" value="1"/>
</dbReference>
<dbReference type="Proteomes" id="UP001595989">
    <property type="component" value="Unassembled WGS sequence"/>
</dbReference>
<accession>A0ABV9DGL1</accession>
<reference evidence="3" key="1">
    <citation type="journal article" date="2019" name="Int. J. Syst. Evol. Microbiol.">
        <title>The Global Catalogue of Microorganisms (GCM) 10K type strain sequencing project: providing services to taxonomists for standard genome sequencing and annotation.</title>
        <authorList>
            <consortium name="The Broad Institute Genomics Platform"/>
            <consortium name="The Broad Institute Genome Sequencing Center for Infectious Disease"/>
            <person name="Wu L."/>
            <person name="Ma J."/>
        </authorList>
    </citation>
    <scope>NUCLEOTIDE SEQUENCE [LARGE SCALE GENOMIC DNA]</scope>
    <source>
        <strain evidence="3">CGMCC 4.7426</strain>
    </source>
</reference>
<name>A0ABV9DGL1_9BACI</name>
<dbReference type="RefSeq" id="WP_390293710.1">
    <property type="nucleotide sequence ID" value="NZ_JBHSFU010000004.1"/>
</dbReference>
<dbReference type="InterPro" id="IPR008794">
    <property type="entry name" value="Pro_racemase_fam"/>
</dbReference>
<dbReference type="Gene3D" id="3.10.310.10">
    <property type="entry name" value="Diaminopimelate Epimerase, Chain A, domain 1"/>
    <property type="match status" value="2"/>
</dbReference>
<evidence type="ECO:0000256" key="1">
    <source>
        <dbReference type="ARBA" id="ARBA00007529"/>
    </source>
</evidence>
<dbReference type="SUPFAM" id="SSF54506">
    <property type="entry name" value="Diaminopimelate epimerase-like"/>
    <property type="match status" value="1"/>
</dbReference>
<comment type="similarity">
    <text evidence="1">Belongs to the proline racemase family.</text>
</comment>
<gene>
    <name evidence="2" type="ORF">ACFO3D_05775</name>
</gene>
<dbReference type="EMBL" id="JBHSFU010000004">
    <property type="protein sequence ID" value="MFC4557717.1"/>
    <property type="molecule type" value="Genomic_DNA"/>
</dbReference>
<evidence type="ECO:0000313" key="2">
    <source>
        <dbReference type="EMBL" id="MFC4557717.1"/>
    </source>
</evidence>
<organism evidence="2 3">
    <name type="scientific">Virgibacillus kekensis</name>
    <dbReference type="NCBI Taxonomy" id="202261"/>
    <lineage>
        <taxon>Bacteria</taxon>
        <taxon>Bacillati</taxon>
        <taxon>Bacillota</taxon>
        <taxon>Bacilli</taxon>
        <taxon>Bacillales</taxon>
        <taxon>Bacillaceae</taxon>
        <taxon>Virgibacillus</taxon>
    </lineage>
</organism>
<comment type="caution">
    <text evidence="2">The sequence shown here is derived from an EMBL/GenBank/DDBJ whole genome shotgun (WGS) entry which is preliminary data.</text>
</comment>
<keyword evidence="3" id="KW-1185">Reference proteome</keyword>
<proteinExistence type="inferred from homology"/>
<dbReference type="PANTHER" id="PTHR33442">
    <property type="entry name" value="TRANS-3-HYDROXY-L-PROLINE DEHYDRATASE"/>
    <property type="match status" value="1"/>
</dbReference>
<evidence type="ECO:0000313" key="3">
    <source>
        <dbReference type="Proteomes" id="UP001595989"/>
    </source>
</evidence>
<dbReference type="Pfam" id="PF05544">
    <property type="entry name" value="Pro_racemase"/>
    <property type="match status" value="1"/>
</dbReference>
<sequence length="301" mass="34191">MNIEKMFTTIDSHVAGEAFRMIIHSPLQYDFRDFQVKQSALHDQYEHEKLLLLNEPRGHRGVNGCIITPSSTSDYGLLFVNHGEEYRFSYSGIIATLTTLLETGNLAPNVNGSYQVETVNGIYTVYADFHNHVVENVRIESGKCKLISSKKTSYTVEVDNSRKYIISTLPDTIPTLQMRHLSAIVNWGKETLNDLQEESEVEGIILVETISDNETRSVTFEKDGAILRSPGIDSTFAIYTAWLDRYGEIHEFVNRSIFNSQLIASHQGESKFTLNTRAIITGEHQFIYDKSDPLERGFLLR</sequence>